<evidence type="ECO:0000313" key="3">
    <source>
        <dbReference type="Proteomes" id="UP000008963"/>
    </source>
</evidence>
<name>E1X100_HALMS</name>
<evidence type="ECO:0000256" key="1">
    <source>
        <dbReference type="SAM" id="Phobius"/>
    </source>
</evidence>
<keyword evidence="1" id="KW-1133">Transmembrane helix</keyword>
<dbReference type="STRING" id="862908.BMS_3326"/>
<keyword evidence="1" id="KW-0812">Transmembrane</keyword>
<accession>E1X100</accession>
<feature type="transmembrane region" description="Helical" evidence="1">
    <location>
        <begin position="7"/>
        <end position="26"/>
    </location>
</feature>
<keyword evidence="3" id="KW-1185">Reference proteome</keyword>
<gene>
    <name evidence="2" type="ordered locus">BMS_3326</name>
</gene>
<dbReference type="PATRIC" id="fig|862908.3.peg.3179"/>
<proteinExistence type="predicted"/>
<keyword evidence="1" id="KW-0472">Membrane</keyword>
<dbReference type="EMBL" id="FQ312005">
    <property type="protein sequence ID" value="CBW28070.1"/>
    <property type="molecule type" value="Genomic_DNA"/>
</dbReference>
<dbReference type="AlphaFoldDB" id="E1X100"/>
<evidence type="ECO:0000313" key="2">
    <source>
        <dbReference type="EMBL" id="CBW28070.1"/>
    </source>
</evidence>
<dbReference type="KEGG" id="bmx:BMS_3326"/>
<reference evidence="3" key="1">
    <citation type="journal article" date="2013" name="ISME J.">
        <title>A small predatory core genome in the divergent marine Bacteriovorax marinus SJ and the terrestrial Bdellovibrio bacteriovorus.</title>
        <authorList>
            <person name="Crossman L.C."/>
            <person name="Chen H."/>
            <person name="Cerdeno-Tarraga A.M."/>
            <person name="Brooks K."/>
            <person name="Quail M.A."/>
            <person name="Pineiro S.A."/>
            <person name="Hobley L."/>
            <person name="Sockett R.E."/>
            <person name="Bentley S.D."/>
            <person name="Parkhill J."/>
            <person name="Williams H.N."/>
            <person name="Stine O.C."/>
        </authorList>
    </citation>
    <scope>NUCLEOTIDE SEQUENCE [LARGE SCALE GENOMIC DNA]</scope>
    <source>
        <strain evidence="3">ATCC BAA-682 / DSM 15412 / SJ</strain>
    </source>
</reference>
<dbReference type="RefSeq" id="WP_014245839.1">
    <property type="nucleotide sequence ID" value="NC_016620.1"/>
</dbReference>
<dbReference type="OrthoDB" id="1447920at2"/>
<dbReference type="Proteomes" id="UP000008963">
    <property type="component" value="Chromosome"/>
</dbReference>
<sequence>MIIKNKIVFVVPAIALIIALIQWGLFESTHLSRWKGGGFGMYTELHPNVARTSWVSFEVNSKAFRLRGKDLKDSLKTTNILGGQTELAVNHLYNKLKDLRYFPNEKNMKSASELFKIVYKASGANIENICIEVTELELDMKTKMYTNKSLVKYCENRS</sequence>
<dbReference type="eggNOG" id="ENOG5033MQ0">
    <property type="taxonomic scope" value="Bacteria"/>
</dbReference>
<dbReference type="HOGENOM" id="CLU_1666968_0_0_7"/>
<organism evidence="2 3">
    <name type="scientific">Halobacteriovorax marinus (strain ATCC BAA-682 / DSM 15412 / SJ)</name>
    <name type="common">Bacteriovorax marinus</name>
    <dbReference type="NCBI Taxonomy" id="862908"/>
    <lineage>
        <taxon>Bacteria</taxon>
        <taxon>Pseudomonadati</taxon>
        <taxon>Bdellovibrionota</taxon>
        <taxon>Bacteriovoracia</taxon>
        <taxon>Bacteriovoracales</taxon>
        <taxon>Halobacteriovoraceae</taxon>
        <taxon>Halobacteriovorax</taxon>
    </lineage>
</organism>
<protein>
    <submittedName>
        <fullName evidence="2">Exported protein</fullName>
    </submittedName>
</protein>